<dbReference type="AlphaFoldDB" id="A3ZRE6"/>
<feature type="region of interest" description="Disordered" evidence="1">
    <location>
        <begin position="221"/>
        <end position="258"/>
    </location>
</feature>
<dbReference type="Proteomes" id="UP000004358">
    <property type="component" value="Unassembled WGS sequence"/>
</dbReference>
<gene>
    <name evidence="2" type="ORF">DSM3645_11881</name>
</gene>
<proteinExistence type="predicted"/>
<name>A3ZRE6_9BACT</name>
<feature type="compositionally biased region" description="Basic and acidic residues" evidence="1">
    <location>
        <begin position="222"/>
        <end position="232"/>
    </location>
</feature>
<dbReference type="STRING" id="314230.DSM3645_11881"/>
<feature type="compositionally biased region" description="Polar residues" evidence="1">
    <location>
        <begin position="233"/>
        <end position="258"/>
    </location>
</feature>
<dbReference type="HOGENOM" id="CLU_1076318_0_0_0"/>
<dbReference type="EMBL" id="AANZ01000007">
    <property type="protein sequence ID" value="EAQ80715.1"/>
    <property type="molecule type" value="Genomic_DNA"/>
</dbReference>
<organism evidence="2 3">
    <name type="scientific">Blastopirellula marina DSM 3645</name>
    <dbReference type="NCBI Taxonomy" id="314230"/>
    <lineage>
        <taxon>Bacteria</taxon>
        <taxon>Pseudomonadati</taxon>
        <taxon>Planctomycetota</taxon>
        <taxon>Planctomycetia</taxon>
        <taxon>Pirellulales</taxon>
        <taxon>Pirellulaceae</taxon>
        <taxon>Blastopirellula</taxon>
    </lineage>
</organism>
<evidence type="ECO:0000313" key="3">
    <source>
        <dbReference type="Proteomes" id="UP000004358"/>
    </source>
</evidence>
<protein>
    <submittedName>
        <fullName evidence="2">Uncharacterized protein</fullName>
    </submittedName>
</protein>
<evidence type="ECO:0000256" key="1">
    <source>
        <dbReference type="SAM" id="MobiDB-lite"/>
    </source>
</evidence>
<evidence type="ECO:0000313" key="2">
    <source>
        <dbReference type="EMBL" id="EAQ80715.1"/>
    </source>
</evidence>
<reference evidence="2 3" key="1">
    <citation type="submission" date="2006-02" db="EMBL/GenBank/DDBJ databases">
        <authorList>
            <person name="Amann R."/>
            <person name="Ferriera S."/>
            <person name="Johnson J."/>
            <person name="Kravitz S."/>
            <person name="Halpern A."/>
            <person name="Remington K."/>
            <person name="Beeson K."/>
            <person name="Tran B."/>
            <person name="Rogers Y.-H."/>
            <person name="Friedman R."/>
            <person name="Venter J.C."/>
        </authorList>
    </citation>
    <scope>NUCLEOTIDE SEQUENCE [LARGE SCALE GENOMIC DNA]</scope>
    <source>
        <strain evidence="2 3">DSM 3645</strain>
    </source>
</reference>
<comment type="caution">
    <text evidence="2">The sequence shown here is derived from an EMBL/GenBank/DDBJ whole genome shotgun (WGS) entry which is preliminary data.</text>
</comment>
<accession>A3ZRE6</accession>
<sequence length="258" mass="28787">MFPLIVFSVVIAFVLFVVCSGGFMMVSGTQFHPAGFRIRRFIALRLPVIGTQAGRTSYTDETPKLSQLLVQQGWISKAPLQTPEDEWDLIELDREWQGMPSNLTDYLRDKNSRVDLYAWSEANPLLAGMLWSEVEQAAKLKLYWMAPELIDKMVDFSRQKPIDPSLNKDDRALFAQINLTAYLLSNYQKTEDGAKAAGETLLAADCRKQIERLSSVGVVIPKKTEDPVKSGDSKPQANQTPAAETSKTSPGDVQESNN</sequence>